<dbReference type="InterPro" id="IPR045073">
    <property type="entry name" value="Omega/Tau-like"/>
</dbReference>
<proteinExistence type="predicted"/>
<dbReference type="PRINTS" id="PR01625">
    <property type="entry name" value="GSTRNSFRASEO"/>
</dbReference>
<organism evidence="7 8">
    <name type="scientific">Labrys neptuniae</name>
    <dbReference type="NCBI Taxonomy" id="376174"/>
    <lineage>
        <taxon>Bacteria</taxon>
        <taxon>Pseudomonadati</taxon>
        <taxon>Pseudomonadota</taxon>
        <taxon>Alphaproteobacteria</taxon>
        <taxon>Hyphomicrobiales</taxon>
        <taxon>Xanthobacteraceae</taxon>
        <taxon>Labrys</taxon>
    </lineage>
</organism>
<dbReference type="Proteomes" id="UP001555786">
    <property type="component" value="Unassembled WGS sequence"/>
</dbReference>
<comment type="catalytic activity">
    <reaction evidence="4">
        <text>RX + glutathione = an S-substituted glutathione + a halide anion + H(+)</text>
        <dbReference type="Rhea" id="RHEA:16437"/>
        <dbReference type="ChEBI" id="CHEBI:15378"/>
        <dbReference type="ChEBI" id="CHEBI:16042"/>
        <dbReference type="ChEBI" id="CHEBI:17792"/>
        <dbReference type="ChEBI" id="CHEBI:57925"/>
        <dbReference type="ChEBI" id="CHEBI:90779"/>
        <dbReference type="EC" id="2.5.1.18"/>
    </reaction>
</comment>
<dbReference type="InterPro" id="IPR050983">
    <property type="entry name" value="GST_Omega/HSP26"/>
</dbReference>
<dbReference type="InterPro" id="IPR036282">
    <property type="entry name" value="Glutathione-S-Trfase_C_sf"/>
</dbReference>
<comment type="caution">
    <text evidence="7">The sequence shown here is derived from an EMBL/GenBank/DDBJ whole genome shotgun (WGS) entry which is preliminary data.</text>
</comment>
<feature type="domain" description="GST C-terminal" evidence="6">
    <location>
        <begin position="96"/>
        <end position="218"/>
    </location>
</feature>
<gene>
    <name evidence="7" type="ORF">ABXS05_19430</name>
</gene>
<dbReference type="InterPro" id="IPR010987">
    <property type="entry name" value="Glutathione-S-Trfase_C-like"/>
</dbReference>
<keyword evidence="2" id="KW-0808">Transferase</keyword>
<dbReference type="PROSITE" id="PS50405">
    <property type="entry name" value="GST_CTER"/>
    <property type="match status" value="1"/>
</dbReference>
<keyword evidence="8" id="KW-1185">Reference proteome</keyword>
<evidence type="ECO:0000313" key="8">
    <source>
        <dbReference type="Proteomes" id="UP001555786"/>
    </source>
</evidence>
<name>A0ABV3PQ20_9HYPH</name>
<dbReference type="EC" id="2.5.1.18" evidence="1"/>
<dbReference type="SFLD" id="SFLDS00019">
    <property type="entry name" value="Glutathione_Transferase_(cytos"/>
    <property type="match status" value="1"/>
</dbReference>
<evidence type="ECO:0000259" key="5">
    <source>
        <dbReference type="PROSITE" id="PS50404"/>
    </source>
</evidence>
<evidence type="ECO:0000256" key="1">
    <source>
        <dbReference type="ARBA" id="ARBA00012452"/>
    </source>
</evidence>
<dbReference type="SFLD" id="SFLDG00358">
    <property type="entry name" value="Main_(cytGST)"/>
    <property type="match status" value="1"/>
</dbReference>
<evidence type="ECO:0000256" key="3">
    <source>
        <dbReference type="ARBA" id="ARBA00023002"/>
    </source>
</evidence>
<dbReference type="PANTHER" id="PTHR43968:SF6">
    <property type="entry name" value="GLUTATHIONE S-TRANSFERASE OMEGA"/>
    <property type="match status" value="1"/>
</dbReference>
<dbReference type="InterPro" id="IPR040079">
    <property type="entry name" value="Glutathione_S-Trfase"/>
</dbReference>
<evidence type="ECO:0000256" key="2">
    <source>
        <dbReference type="ARBA" id="ARBA00022679"/>
    </source>
</evidence>
<reference evidence="7 8" key="1">
    <citation type="submission" date="2024-07" db="EMBL/GenBank/DDBJ databases">
        <title>Description of Labrys sedimenti sp. nov., isolated from a diclofenac-degrading enrichment culture.</title>
        <authorList>
            <person name="Tancsics A."/>
            <person name="Csepanyi A."/>
        </authorList>
    </citation>
    <scope>NUCLEOTIDE SEQUENCE [LARGE SCALE GENOMIC DNA]</scope>
    <source>
        <strain evidence="7 8">LMG 23578</strain>
    </source>
</reference>
<sequence>MSSEFRPARLTLVSHHLCPYVQRAVIALMEKGAPFERRFIDLAAKPDWFMALSPLGKVPLLLVEPAGAPQAVLFESSVICEFVEETVEGPKLHPDDPLERARHRGWMEFGSSILADLWGLETATDAVGYERARARIADKFARVEDVLGNGPYFAGDAFSLVDAVFAPIFRYFDLFDTLADTAVFAALPRVQAWRQALSVRPSVRAAVEPDYPDRLRDFLVRHDAFLLKQAA</sequence>
<dbReference type="RefSeq" id="WP_367625065.1">
    <property type="nucleotide sequence ID" value="NZ_JBFNQD010000006.1"/>
</dbReference>
<dbReference type="Pfam" id="PF13409">
    <property type="entry name" value="GST_N_2"/>
    <property type="match status" value="1"/>
</dbReference>
<dbReference type="Gene3D" id="1.20.1050.10">
    <property type="match status" value="1"/>
</dbReference>
<evidence type="ECO:0000256" key="4">
    <source>
        <dbReference type="ARBA" id="ARBA00047960"/>
    </source>
</evidence>
<dbReference type="SUPFAM" id="SSF52833">
    <property type="entry name" value="Thioredoxin-like"/>
    <property type="match status" value="1"/>
</dbReference>
<dbReference type="InterPro" id="IPR004045">
    <property type="entry name" value="Glutathione_S-Trfase_N"/>
</dbReference>
<dbReference type="InterPro" id="IPR036249">
    <property type="entry name" value="Thioredoxin-like_sf"/>
</dbReference>
<dbReference type="InterPro" id="IPR005442">
    <property type="entry name" value="GST_omega"/>
</dbReference>
<dbReference type="PANTHER" id="PTHR43968">
    <property type="match status" value="1"/>
</dbReference>
<dbReference type="PROSITE" id="PS50404">
    <property type="entry name" value="GST_NTER"/>
    <property type="match status" value="1"/>
</dbReference>
<keyword evidence="3" id="KW-0560">Oxidoreductase</keyword>
<dbReference type="CDD" id="cd00570">
    <property type="entry name" value="GST_N_family"/>
    <property type="match status" value="1"/>
</dbReference>
<evidence type="ECO:0000259" key="6">
    <source>
        <dbReference type="PROSITE" id="PS50405"/>
    </source>
</evidence>
<feature type="domain" description="GST N-terminal" evidence="5">
    <location>
        <begin position="8"/>
        <end position="91"/>
    </location>
</feature>
<protein>
    <recommendedName>
        <fullName evidence="1">glutathione transferase</fullName>
        <ecNumber evidence="1">2.5.1.18</ecNumber>
    </recommendedName>
</protein>
<accession>A0ABV3PQ20</accession>
<evidence type="ECO:0000313" key="7">
    <source>
        <dbReference type="EMBL" id="MEW9307735.1"/>
    </source>
</evidence>
<dbReference type="SFLD" id="SFLDG01152">
    <property type="entry name" value="Main.3:_Omega-_and_Tau-like"/>
    <property type="match status" value="1"/>
</dbReference>
<dbReference type="EMBL" id="JBFNQD010000006">
    <property type="protein sequence ID" value="MEW9307735.1"/>
    <property type="molecule type" value="Genomic_DNA"/>
</dbReference>
<dbReference type="SUPFAM" id="SSF47616">
    <property type="entry name" value="GST C-terminal domain-like"/>
    <property type="match status" value="1"/>
</dbReference>
<dbReference type="Pfam" id="PF13410">
    <property type="entry name" value="GST_C_2"/>
    <property type="match status" value="1"/>
</dbReference>
<dbReference type="Gene3D" id="3.40.30.10">
    <property type="entry name" value="Glutaredoxin"/>
    <property type="match status" value="1"/>
</dbReference>